<feature type="transmembrane region" description="Helical" evidence="13">
    <location>
        <begin position="350"/>
        <end position="373"/>
    </location>
</feature>
<evidence type="ECO:0000259" key="14">
    <source>
        <dbReference type="PROSITE" id="PS50262"/>
    </source>
</evidence>
<dbReference type="PANTHER" id="PTHR24248">
    <property type="entry name" value="ADRENERGIC RECEPTOR-RELATED G-PROTEIN COUPLED RECEPTOR"/>
    <property type="match status" value="1"/>
</dbReference>
<keyword evidence="5 13" id="KW-1133">Transmembrane helix</keyword>
<keyword evidence="15" id="KW-1185">Reference proteome</keyword>
<dbReference type="PROSITE" id="PS00237">
    <property type="entry name" value="G_PROTEIN_RECEP_F1_1"/>
    <property type="match status" value="1"/>
</dbReference>
<name>A0ABM1BUT3_LIMPO</name>
<feature type="transmembrane region" description="Helical" evidence="13">
    <location>
        <begin position="69"/>
        <end position="97"/>
    </location>
</feature>
<keyword evidence="11 12" id="KW-0807">Transducer</keyword>
<feature type="transmembrane region" description="Helical" evidence="13">
    <location>
        <begin position="379"/>
        <end position="405"/>
    </location>
</feature>
<feature type="transmembrane region" description="Helical" evidence="13">
    <location>
        <begin position="231"/>
        <end position="257"/>
    </location>
</feature>
<evidence type="ECO:0000313" key="16">
    <source>
        <dbReference type="RefSeq" id="XP_013789092.1"/>
    </source>
</evidence>
<keyword evidence="3" id="KW-1003">Cell membrane</keyword>
<keyword evidence="8" id="KW-1015">Disulfide bond</keyword>
<comment type="similarity">
    <text evidence="2 12">Belongs to the G-protein coupled receptor 1 family.</text>
</comment>
<keyword evidence="4 12" id="KW-0812">Transmembrane</keyword>
<evidence type="ECO:0000256" key="11">
    <source>
        <dbReference type="ARBA" id="ARBA00023224"/>
    </source>
</evidence>
<evidence type="ECO:0000256" key="2">
    <source>
        <dbReference type="ARBA" id="ARBA00010663"/>
    </source>
</evidence>
<evidence type="ECO:0000256" key="5">
    <source>
        <dbReference type="ARBA" id="ARBA00022989"/>
    </source>
</evidence>
<dbReference type="PRINTS" id="PR01101">
    <property type="entry name" value="5HTRECEPTOR"/>
</dbReference>
<dbReference type="Pfam" id="PF00001">
    <property type="entry name" value="7tm_1"/>
    <property type="match status" value="1"/>
</dbReference>
<dbReference type="GeneID" id="106472969"/>
<gene>
    <name evidence="16" type="primary">LOC106472969</name>
</gene>
<dbReference type="SUPFAM" id="SSF81321">
    <property type="entry name" value="Family A G protein-coupled receptor-like"/>
    <property type="match status" value="1"/>
</dbReference>
<keyword evidence="10" id="KW-0325">Glycoprotein</keyword>
<dbReference type="Gene3D" id="1.20.1070.10">
    <property type="entry name" value="Rhodopsin 7-helix transmembrane proteins"/>
    <property type="match status" value="1"/>
</dbReference>
<reference evidence="16" key="1">
    <citation type="submission" date="2025-08" db="UniProtKB">
        <authorList>
            <consortium name="RefSeq"/>
        </authorList>
    </citation>
    <scope>IDENTIFICATION</scope>
    <source>
        <tissue evidence="16">Muscle</tissue>
    </source>
</reference>
<dbReference type="PRINTS" id="PR00237">
    <property type="entry name" value="GPCRRHODOPSN"/>
</dbReference>
<evidence type="ECO:0000256" key="13">
    <source>
        <dbReference type="SAM" id="Phobius"/>
    </source>
</evidence>
<feature type="transmembrane region" description="Helical" evidence="13">
    <location>
        <begin position="138"/>
        <end position="167"/>
    </location>
</feature>
<evidence type="ECO:0000256" key="12">
    <source>
        <dbReference type="RuleBase" id="RU000688"/>
    </source>
</evidence>
<dbReference type="InterPro" id="IPR017452">
    <property type="entry name" value="GPCR_Rhodpsn_7TM"/>
</dbReference>
<keyword evidence="9 12" id="KW-0675">Receptor</keyword>
<evidence type="ECO:0000256" key="9">
    <source>
        <dbReference type="ARBA" id="ARBA00023170"/>
    </source>
</evidence>
<dbReference type="InterPro" id="IPR002231">
    <property type="entry name" value="5HT_rcpt"/>
</dbReference>
<feature type="domain" description="G-protein coupled receptors family 1 profile" evidence="14">
    <location>
        <begin position="89"/>
        <end position="402"/>
    </location>
</feature>
<evidence type="ECO:0000256" key="4">
    <source>
        <dbReference type="ARBA" id="ARBA00022692"/>
    </source>
</evidence>
<sequence>LKISRDNSIVQTSADKPYTGNSLDENEYILTLINITNWTTDHQCCWYPVNYSNNETSTPNVSDSADPQILWAIFISTLLSVLILATVIGNVLVITAILMEKNLHTVGNYLVLSLALTDLTVACLVMPLGVVYEVKQEWIFGLLLCDIWTSCDVLCCTASILHLLAIAVDRYWAVTNVDYIHRRSVRHIAVMIVLVWTVSGIVSLGPVLGWKDPEYEERVQTYKICLVSQDIGYQIFATFASFYIPLVLVLCLYWRIFQEARKRIRRKSGYRSFQGPAFPPPVSSMTEMTTFMAHSSSNPSFEIVATSTNGYKKTHNNSSIIHNREHRKKRKYPKDSVAESTRERRAAKTLAIITGVFVICWLPFFVTVLILPICSDCDIPVYLFSLVVWVGYSNSMLNPIIYTVFSPDFRCAFRRMVFNSKK</sequence>
<evidence type="ECO:0000256" key="8">
    <source>
        <dbReference type="ARBA" id="ARBA00023157"/>
    </source>
</evidence>
<dbReference type="SMART" id="SM01381">
    <property type="entry name" value="7TM_GPCR_Srsx"/>
    <property type="match status" value="1"/>
</dbReference>
<protein>
    <submittedName>
        <fullName evidence="16">5-hydroxytryptamine receptor 2A-like</fullName>
    </submittedName>
</protein>
<evidence type="ECO:0000256" key="7">
    <source>
        <dbReference type="ARBA" id="ARBA00023136"/>
    </source>
</evidence>
<keyword evidence="6 12" id="KW-0297">G-protein coupled receptor</keyword>
<proteinExistence type="inferred from homology"/>
<feature type="transmembrane region" description="Helical" evidence="13">
    <location>
        <begin position="109"/>
        <end position="132"/>
    </location>
</feature>
<keyword evidence="7 13" id="KW-0472">Membrane</keyword>
<organism evidence="15 16">
    <name type="scientific">Limulus polyphemus</name>
    <name type="common">Atlantic horseshoe crab</name>
    <dbReference type="NCBI Taxonomy" id="6850"/>
    <lineage>
        <taxon>Eukaryota</taxon>
        <taxon>Metazoa</taxon>
        <taxon>Ecdysozoa</taxon>
        <taxon>Arthropoda</taxon>
        <taxon>Chelicerata</taxon>
        <taxon>Merostomata</taxon>
        <taxon>Xiphosura</taxon>
        <taxon>Limulidae</taxon>
        <taxon>Limulus</taxon>
    </lineage>
</organism>
<evidence type="ECO:0000256" key="6">
    <source>
        <dbReference type="ARBA" id="ARBA00023040"/>
    </source>
</evidence>
<comment type="subcellular location">
    <subcellularLocation>
        <location evidence="1">Cell membrane</location>
        <topology evidence="1">Multi-pass membrane protein</topology>
    </subcellularLocation>
</comment>
<dbReference type="InterPro" id="IPR000276">
    <property type="entry name" value="GPCR_Rhodpsn"/>
</dbReference>
<dbReference type="PANTHER" id="PTHR24248:SF200">
    <property type="entry name" value="5-HYDROXYTRYPTAMINE RECEPTOR 1B-LIKE ISOFORM X1"/>
    <property type="match status" value="1"/>
</dbReference>
<dbReference type="Proteomes" id="UP000694941">
    <property type="component" value="Unplaced"/>
</dbReference>
<feature type="non-terminal residue" evidence="16">
    <location>
        <position position="1"/>
    </location>
</feature>
<evidence type="ECO:0000256" key="10">
    <source>
        <dbReference type="ARBA" id="ARBA00023180"/>
    </source>
</evidence>
<dbReference type="CDD" id="cd15331">
    <property type="entry name" value="7tmA_5-HT1A_invertebrates"/>
    <property type="match status" value="1"/>
</dbReference>
<dbReference type="PROSITE" id="PS50262">
    <property type="entry name" value="G_PROTEIN_RECEP_F1_2"/>
    <property type="match status" value="1"/>
</dbReference>
<dbReference type="RefSeq" id="XP_013789092.1">
    <property type="nucleotide sequence ID" value="XM_013933638.1"/>
</dbReference>
<evidence type="ECO:0000256" key="3">
    <source>
        <dbReference type="ARBA" id="ARBA00022475"/>
    </source>
</evidence>
<feature type="transmembrane region" description="Helical" evidence="13">
    <location>
        <begin position="188"/>
        <end position="211"/>
    </location>
</feature>
<evidence type="ECO:0000256" key="1">
    <source>
        <dbReference type="ARBA" id="ARBA00004651"/>
    </source>
</evidence>
<evidence type="ECO:0000313" key="15">
    <source>
        <dbReference type="Proteomes" id="UP000694941"/>
    </source>
</evidence>
<accession>A0ABM1BUT3</accession>